<dbReference type="InterPro" id="IPR011051">
    <property type="entry name" value="RmlC_Cupin_sf"/>
</dbReference>
<keyword evidence="9" id="KW-1185">Reference proteome</keyword>
<dbReference type="HAMAP" id="MF_00687">
    <property type="entry name" value="KduI"/>
    <property type="match status" value="1"/>
</dbReference>
<keyword evidence="5 7" id="KW-0862">Zinc</keyword>
<keyword evidence="6 7" id="KW-0413">Isomerase</keyword>
<dbReference type="PANTHER" id="PTHR38461:SF1">
    <property type="entry name" value="4-DEOXY-L-THREO-5-HEXOSULOSE-URONATE KETOL-ISOMERASE"/>
    <property type="match status" value="1"/>
</dbReference>
<proteinExistence type="inferred from homology"/>
<reference evidence="9" key="1">
    <citation type="journal article" date="2019" name="Int. J. Syst. Evol. Microbiol.">
        <title>The Global Catalogue of Microorganisms (GCM) 10K type strain sequencing project: providing services to taxonomists for standard genome sequencing and annotation.</title>
        <authorList>
            <consortium name="The Broad Institute Genomics Platform"/>
            <consortium name="The Broad Institute Genome Sequencing Center for Infectious Disease"/>
            <person name="Wu L."/>
            <person name="Ma J."/>
        </authorList>
    </citation>
    <scope>NUCLEOTIDE SEQUENCE [LARGE SCALE GENOMIC DNA]</scope>
    <source>
        <strain evidence="9">CGMCC 1.15922</strain>
    </source>
</reference>
<evidence type="ECO:0000256" key="3">
    <source>
        <dbReference type="ARBA" id="ARBA00008086"/>
    </source>
</evidence>
<protein>
    <recommendedName>
        <fullName evidence="7">4-deoxy-L-threo-5-hexosulose-uronate ketol-isomerase</fullName>
        <ecNumber evidence="7">5.3.1.17</ecNumber>
    </recommendedName>
    <alternativeName>
        <fullName evidence="7">5-keto-4-deoxyuronate isomerase</fullName>
    </alternativeName>
    <alternativeName>
        <fullName evidence="7">DKI isomerase</fullName>
    </alternativeName>
</protein>
<sequence length="280" mass="31489">MTTKYTVQHNVHPQDFKSYDTQTIRERFLADGLMKNDEINFLYSYIDRFVIGGAVPSSNTLTLESLDAFKSEYFLERRELGVINVGGTGTITVDGVTYFLDYKDALYIGAGSKEVTFSSNDKSKPARFYLNSATAHKAFPTKLVTMADADSVEMGSNETCNERRINKLIVNGVVDTCQLQMGLTEFKAGSVWNTMPAHTHSRRNEAYFYFEVPDSQAVCHFMGEPQETRHIWIHNEQAIVSPSWSIHSGAGTSSYAFIWGMAGENLDYGDMDFVQPNEIL</sequence>
<comment type="cofactor">
    <cofactor evidence="7">
        <name>Zn(2+)</name>
        <dbReference type="ChEBI" id="CHEBI:29105"/>
    </cofactor>
    <text evidence="7">Binds 1 zinc ion per subunit.</text>
</comment>
<evidence type="ECO:0000256" key="4">
    <source>
        <dbReference type="ARBA" id="ARBA00022723"/>
    </source>
</evidence>
<dbReference type="Proteomes" id="UP000626370">
    <property type="component" value="Unassembled WGS sequence"/>
</dbReference>
<dbReference type="CDD" id="cd20294">
    <property type="entry name" value="cupin_KduI_N"/>
    <property type="match status" value="1"/>
</dbReference>
<dbReference type="InterPro" id="IPR014710">
    <property type="entry name" value="RmlC-like_jellyroll"/>
</dbReference>
<dbReference type="Gene3D" id="2.60.120.10">
    <property type="entry name" value="Jelly Rolls"/>
    <property type="match status" value="1"/>
</dbReference>
<dbReference type="PIRSF" id="PIRSF006625">
    <property type="entry name" value="KduI"/>
    <property type="match status" value="1"/>
</dbReference>
<comment type="catalytic activity">
    <reaction evidence="1 7">
        <text>5-dehydro-4-deoxy-D-glucuronate = 3-deoxy-D-glycero-2,5-hexodiulosonate</text>
        <dbReference type="Rhea" id="RHEA:23896"/>
        <dbReference type="ChEBI" id="CHEBI:17117"/>
        <dbReference type="ChEBI" id="CHEBI:29071"/>
        <dbReference type="EC" id="5.3.1.17"/>
    </reaction>
</comment>
<accession>A0ABQ3ITG5</accession>
<feature type="binding site" evidence="7">
    <location>
        <position position="200"/>
    </location>
    <ligand>
        <name>Zn(2+)</name>
        <dbReference type="ChEBI" id="CHEBI:29105"/>
    </ligand>
</feature>
<comment type="caution">
    <text evidence="8">The sequence shown here is derived from an EMBL/GenBank/DDBJ whole genome shotgun (WGS) entry which is preliminary data.</text>
</comment>
<dbReference type="EMBL" id="BNAH01000007">
    <property type="protein sequence ID" value="GHE91292.1"/>
    <property type="molecule type" value="Genomic_DNA"/>
</dbReference>
<evidence type="ECO:0000256" key="6">
    <source>
        <dbReference type="ARBA" id="ARBA00023235"/>
    </source>
</evidence>
<dbReference type="PANTHER" id="PTHR38461">
    <property type="entry name" value="4-DEOXY-L-THREO-5-HEXOSULOSE-URONATE KETOL-ISOMERASE"/>
    <property type="match status" value="1"/>
</dbReference>
<organism evidence="8 9">
    <name type="scientific">Thalassotalea profundi</name>
    <dbReference type="NCBI Taxonomy" id="2036687"/>
    <lineage>
        <taxon>Bacteria</taxon>
        <taxon>Pseudomonadati</taxon>
        <taxon>Pseudomonadota</taxon>
        <taxon>Gammaproteobacteria</taxon>
        <taxon>Alteromonadales</taxon>
        <taxon>Colwelliaceae</taxon>
        <taxon>Thalassotalea</taxon>
    </lineage>
</organism>
<feature type="binding site" evidence="7">
    <location>
        <position position="247"/>
    </location>
    <ligand>
        <name>Zn(2+)</name>
        <dbReference type="ChEBI" id="CHEBI:29105"/>
    </ligand>
</feature>
<feature type="binding site" evidence="7">
    <location>
        <position position="205"/>
    </location>
    <ligand>
        <name>Zn(2+)</name>
        <dbReference type="ChEBI" id="CHEBI:29105"/>
    </ligand>
</feature>
<keyword evidence="4 7" id="KW-0479">Metal-binding</keyword>
<dbReference type="SUPFAM" id="SSF51182">
    <property type="entry name" value="RmlC-like cupins"/>
    <property type="match status" value="1"/>
</dbReference>
<dbReference type="InterPro" id="IPR007045">
    <property type="entry name" value="KduI"/>
</dbReference>
<dbReference type="RefSeq" id="WP_189378222.1">
    <property type="nucleotide sequence ID" value="NZ_BNAH01000007.1"/>
</dbReference>
<dbReference type="InterPro" id="IPR027449">
    <property type="entry name" value="KduI_N"/>
</dbReference>
<evidence type="ECO:0000313" key="8">
    <source>
        <dbReference type="EMBL" id="GHE91292.1"/>
    </source>
</evidence>
<gene>
    <name evidence="8" type="primary">kduI2</name>
    <name evidence="7" type="synonym">kduI</name>
    <name evidence="8" type="ORF">GCM10011501_21010</name>
</gene>
<dbReference type="Gene3D" id="2.60.120.520">
    <property type="entry name" value="pectin degrading enzyme 5-keto 4- deoxyuronate isomerase, domain 1"/>
    <property type="match status" value="1"/>
</dbReference>
<evidence type="ECO:0000256" key="1">
    <source>
        <dbReference type="ARBA" id="ARBA00000552"/>
    </source>
</evidence>
<comment type="pathway">
    <text evidence="2 7">Glycan metabolism; pectin degradation; 2-dehydro-3-deoxy-D-gluconate from pectin: step 4/5.</text>
</comment>
<dbReference type="Pfam" id="PF04962">
    <property type="entry name" value="KduI"/>
    <property type="match status" value="1"/>
</dbReference>
<evidence type="ECO:0000256" key="5">
    <source>
        <dbReference type="ARBA" id="ARBA00022833"/>
    </source>
</evidence>
<dbReference type="CDD" id="cd20491">
    <property type="entry name" value="cupin_KduI_C"/>
    <property type="match status" value="1"/>
</dbReference>
<comment type="similarity">
    <text evidence="3 7">Belongs to the KduI family.</text>
</comment>
<evidence type="ECO:0000256" key="2">
    <source>
        <dbReference type="ARBA" id="ARBA00005148"/>
    </source>
</evidence>
<dbReference type="EC" id="5.3.1.17" evidence="7"/>
<evidence type="ECO:0000256" key="7">
    <source>
        <dbReference type="HAMAP-Rule" id="MF_00687"/>
    </source>
</evidence>
<evidence type="ECO:0000313" key="9">
    <source>
        <dbReference type="Proteomes" id="UP000626370"/>
    </source>
</evidence>
<feature type="binding site" evidence="7">
    <location>
        <position position="198"/>
    </location>
    <ligand>
        <name>Zn(2+)</name>
        <dbReference type="ChEBI" id="CHEBI:29105"/>
    </ligand>
</feature>
<dbReference type="NCBIfam" id="NF002091">
    <property type="entry name" value="PRK00924.1"/>
    <property type="match status" value="1"/>
</dbReference>
<name>A0ABQ3ITG5_9GAMM</name>
<comment type="function">
    <text evidence="7">Catalyzes the isomerization of 5-dehydro-4-deoxy-D-glucuronate to 3-deoxy-D-glycero-2,5-hexodiulosonate.</text>
</comment>
<dbReference type="InterPro" id="IPR021120">
    <property type="entry name" value="KduI/IolB_isomerase"/>
</dbReference>